<keyword evidence="1" id="KW-0210">Decarboxylase</keyword>
<organism evidence="4 5">
    <name type="scientific">Hapsidospora chrysogenum (strain ATCC 11550 / CBS 779.69 / DSM 880 / IAM 14645 / JCM 23072 / IMI 49137)</name>
    <name type="common">Acremonium chrysogenum</name>
    <dbReference type="NCBI Taxonomy" id="857340"/>
    <lineage>
        <taxon>Eukaryota</taxon>
        <taxon>Fungi</taxon>
        <taxon>Dikarya</taxon>
        <taxon>Ascomycota</taxon>
        <taxon>Pezizomycotina</taxon>
        <taxon>Sordariomycetes</taxon>
        <taxon>Hypocreomycetidae</taxon>
        <taxon>Hypocreales</taxon>
        <taxon>Bionectriaceae</taxon>
        <taxon>Hapsidospora</taxon>
    </lineage>
</organism>
<dbReference type="GO" id="GO:0004609">
    <property type="term" value="F:phosphatidylserine decarboxylase activity"/>
    <property type="evidence" value="ECO:0007669"/>
    <property type="project" value="InterPro"/>
</dbReference>
<name>A0A086SY06_HAPC1</name>
<dbReference type="InterPro" id="IPR022237">
    <property type="entry name" value="PsiD-like"/>
</dbReference>
<dbReference type="PANTHER" id="PTHR10067:SF9">
    <property type="entry name" value="PHOSPHATIDYLSERINE DECARBOXYLASE FAMILY PROTEIN (AFU_ORTHOLOGUE AFUA_7G01730)"/>
    <property type="match status" value="1"/>
</dbReference>
<dbReference type="Pfam" id="PF02666">
    <property type="entry name" value="PS_Dcarbxylase"/>
    <property type="match status" value="1"/>
</dbReference>
<dbReference type="Pfam" id="PF12588">
    <property type="entry name" value="PSDC"/>
    <property type="match status" value="1"/>
</dbReference>
<keyword evidence="5" id="KW-1185">Reference proteome</keyword>
<dbReference type="PANTHER" id="PTHR10067">
    <property type="entry name" value="PHOSPHATIDYLSERINE DECARBOXYLASE"/>
    <property type="match status" value="1"/>
</dbReference>
<evidence type="ECO:0000313" key="5">
    <source>
        <dbReference type="Proteomes" id="UP000029964"/>
    </source>
</evidence>
<dbReference type="HOGENOM" id="CLU_033450_1_0_1"/>
<dbReference type="OrthoDB" id="5973539at2759"/>
<dbReference type="GO" id="GO:0006646">
    <property type="term" value="P:phosphatidylethanolamine biosynthetic process"/>
    <property type="evidence" value="ECO:0007669"/>
    <property type="project" value="TreeGrafter"/>
</dbReference>
<keyword evidence="2" id="KW-0456">Lyase</keyword>
<comment type="caution">
    <text evidence="4">The sequence shown here is derived from an EMBL/GenBank/DDBJ whole genome shotgun (WGS) entry which is preliminary data.</text>
</comment>
<dbReference type="EMBL" id="JPKY01000108">
    <property type="protein sequence ID" value="KFH41988.1"/>
    <property type="molecule type" value="Genomic_DNA"/>
</dbReference>
<feature type="domain" description="L-tryptophan decarboxylase PsiD-like" evidence="3">
    <location>
        <begin position="52"/>
        <end position="190"/>
    </location>
</feature>
<accession>A0A086SY06</accession>
<dbReference type="AlphaFoldDB" id="A0A086SY06"/>
<dbReference type="STRING" id="857340.A0A086SY06"/>
<protein>
    <submittedName>
        <fullName evidence="4">Phosphatidylserine decarboxylase proenzyme-like protein</fullName>
    </submittedName>
</protein>
<gene>
    <name evidence="4" type="ORF">ACRE_072870</name>
</gene>
<proteinExistence type="predicted"/>
<evidence type="ECO:0000313" key="4">
    <source>
        <dbReference type="EMBL" id="KFH41988.1"/>
    </source>
</evidence>
<dbReference type="Proteomes" id="UP000029964">
    <property type="component" value="Unassembled WGS sequence"/>
</dbReference>
<evidence type="ECO:0000256" key="2">
    <source>
        <dbReference type="ARBA" id="ARBA00023239"/>
    </source>
</evidence>
<dbReference type="GO" id="GO:0005739">
    <property type="term" value="C:mitochondrion"/>
    <property type="evidence" value="ECO:0007669"/>
    <property type="project" value="TreeGrafter"/>
</dbReference>
<evidence type="ECO:0000259" key="3">
    <source>
        <dbReference type="Pfam" id="PF12588"/>
    </source>
</evidence>
<evidence type="ECO:0000256" key="1">
    <source>
        <dbReference type="ARBA" id="ARBA00022793"/>
    </source>
</evidence>
<sequence length="455" mass="51256">MVHQHGEEHDIPKHFRIHKPGSWLPADHRVHREFLRRAAHHVDTNPEQPLTPALAELRTLIETEPRIYMYFTQMFEEIPHKPPYYRDVTGARPQVRDWEHMLAVLNHIVTRAPEWTDADESVGVVGVPMCAVFDYPMGTPSGHAAFLDPDVNKALKKVLNEWGKFLQTPESAEVLGDHELGWFGKTGMADLVQVANRPLKTDMKFEDMYICDPSAKHYGFKSWDDFFTRKVHEDARPVASPSDHSVIANACESKVYNVSRNVRLRDRFFAKGQPYSLLDMLGHDDLSRHFAGGTVYQAFLNALSYHRWHSPVTGTIRRAFVREGTYFSEPLFEGKGYHAGPGGESQMEDIDNAGLKLAQGYLSSLATRAIIFIEAESEDIGLMAFVGIGMDEVSSCDITVREGQKVSKGDELGMFHFGGSSYTLVFRAGVELEGFPELGREENVPVRGKVAVVKK</sequence>
<reference evidence="5" key="1">
    <citation type="journal article" date="2014" name="Genome Announc.">
        <title>Genome sequence and annotation of Acremonium chrysogenum, producer of the beta-lactam antibiotic cephalosporin C.</title>
        <authorList>
            <person name="Terfehr D."/>
            <person name="Dahlmann T.A."/>
            <person name="Specht T."/>
            <person name="Zadra I."/>
            <person name="Kuernsteiner H."/>
            <person name="Kueck U."/>
        </authorList>
    </citation>
    <scope>NUCLEOTIDE SEQUENCE [LARGE SCALE GENOMIC DNA]</scope>
    <source>
        <strain evidence="5">ATCC 11550 / CBS 779.69 / DSM 880 / IAM 14645 / JCM 23072 / IMI 49137</strain>
    </source>
</reference>
<dbReference type="InterPro" id="IPR003817">
    <property type="entry name" value="PS_Dcarbxylase"/>
</dbReference>